<evidence type="ECO:0000313" key="3">
    <source>
        <dbReference type="Proteomes" id="UP000274131"/>
    </source>
</evidence>
<proteinExistence type="predicted"/>
<evidence type="ECO:0000313" key="2">
    <source>
        <dbReference type="EMBL" id="VDD92860.1"/>
    </source>
</evidence>
<reference evidence="2 3" key="2">
    <citation type="submission" date="2018-10" db="EMBL/GenBank/DDBJ databases">
        <authorList>
            <consortium name="Pathogen Informatics"/>
        </authorList>
    </citation>
    <scope>NUCLEOTIDE SEQUENCE [LARGE SCALE GENOMIC DNA]</scope>
</reference>
<dbReference type="WBParaSite" id="EVEC_0000812701-mRNA-1">
    <property type="protein sequence ID" value="EVEC_0000812701-mRNA-1"/>
    <property type="gene ID" value="EVEC_0000812701"/>
</dbReference>
<evidence type="ECO:0000256" key="1">
    <source>
        <dbReference type="SAM" id="MobiDB-lite"/>
    </source>
</evidence>
<evidence type="ECO:0000313" key="4">
    <source>
        <dbReference type="WBParaSite" id="EVEC_0000812701-mRNA-1"/>
    </source>
</evidence>
<dbReference type="EMBL" id="UXUI01009007">
    <property type="protein sequence ID" value="VDD92860.1"/>
    <property type="molecule type" value="Genomic_DNA"/>
</dbReference>
<dbReference type="AlphaFoldDB" id="A0A0N4VC48"/>
<keyword evidence="3" id="KW-1185">Reference proteome</keyword>
<reference evidence="4" key="1">
    <citation type="submission" date="2017-02" db="UniProtKB">
        <authorList>
            <consortium name="WormBaseParasite"/>
        </authorList>
    </citation>
    <scope>IDENTIFICATION</scope>
</reference>
<name>A0A0N4VC48_ENTVE</name>
<sequence>MITNRYRLVLYQLRAFASAAPKCTTGIEHAEELKKASSKSYFFLLTTDLLIFQLEMGPSRYPQPSKFKPDTLPSISTKL</sequence>
<gene>
    <name evidence="2" type="ORF">EVEC_LOCUS7611</name>
</gene>
<feature type="region of interest" description="Disordered" evidence="1">
    <location>
        <begin position="60"/>
        <end position="79"/>
    </location>
</feature>
<dbReference type="Proteomes" id="UP000274131">
    <property type="component" value="Unassembled WGS sequence"/>
</dbReference>
<organism evidence="4">
    <name type="scientific">Enterobius vermicularis</name>
    <name type="common">Human pinworm</name>
    <dbReference type="NCBI Taxonomy" id="51028"/>
    <lineage>
        <taxon>Eukaryota</taxon>
        <taxon>Metazoa</taxon>
        <taxon>Ecdysozoa</taxon>
        <taxon>Nematoda</taxon>
        <taxon>Chromadorea</taxon>
        <taxon>Rhabditida</taxon>
        <taxon>Spirurina</taxon>
        <taxon>Oxyuridomorpha</taxon>
        <taxon>Oxyuroidea</taxon>
        <taxon>Oxyuridae</taxon>
        <taxon>Enterobius</taxon>
    </lineage>
</organism>
<protein>
    <submittedName>
        <fullName evidence="4">Secreted protein</fullName>
    </submittedName>
</protein>
<dbReference type="OrthoDB" id="6161911at2759"/>
<accession>A0A0N4VC48</accession>